<dbReference type="InterPro" id="IPR036396">
    <property type="entry name" value="Cyt_P450_sf"/>
</dbReference>
<dbReference type="Pfam" id="PF00067">
    <property type="entry name" value="p450"/>
    <property type="match status" value="1"/>
</dbReference>
<keyword evidence="4 8" id="KW-0479">Metal-binding</keyword>
<accession>A0A232F4V0</accession>
<evidence type="ECO:0008006" key="11">
    <source>
        <dbReference type="Google" id="ProtNLM"/>
    </source>
</evidence>
<keyword evidence="3 8" id="KW-0349">Heme</keyword>
<keyword evidence="5" id="KW-0560">Oxidoreductase</keyword>
<keyword evidence="10" id="KW-1185">Reference proteome</keyword>
<evidence type="ECO:0000256" key="5">
    <source>
        <dbReference type="ARBA" id="ARBA00023002"/>
    </source>
</evidence>
<proteinExistence type="inferred from homology"/>
<dbReference type="GO" id="GO:0020037">
    <property type="term" value="F:heme binding"/>
    <property type="evidence" value="ECO:0007669"/>
    <property type="project" value="InterPro"/>
</dbReference>
<keyword evidence="6 8" id="KW-0408">Iron</keyword>
<evidence type="ECO:0000256" key="7">
    <source>
        <dbReference type="ARBA" id="ARBA00023033"/>
    </source>
</evidence>
<dbReference type="GO" id="GO:0005506">
    <property type="term" value="F:iron ion binding"/>
    <property type="evidence" value="ECO:0007669"/>
    <property type="project" value="InterPro"/>
</dbReference>
<comment type="cofactor">
    <cofactor evidence="1 8">
        <name>heme</name>
        <dbReference type="ChEBI" id="CHEBI:30413"/>
    </cofactor>
</comment>
<comment type="caution">
    <text evidence="9">The sequence shown here is derived from an EMBL/GenBank/DDBJ whole genome shotgun (WGS) entry which is preliminary data.</text>
</comment>
<dbReference type="GO" id="GO:0016705">
    <property type="term" value="F:oxidoreductase activity, acting on paired donors, with incorporation or reduction of molecular oxygen"/>
    <property type="evidence" value="ECO:0007669"/>
    <property type="project" value="InterPro"/>
</dbReference>
<dbReference type="PANTHER" id="PTHR24279:SF120">
    <property type="entry name" value="CYTOCHROME P450"/>
    <property type="match status" value="1"/>
</dbReference>
<feature type="non-terminal residue" evidence="9">
    <location>
        <position position="1"/>
    </location>
</feature>
<evidence type="ECO:0000256" key="4">
    <source>
        <dbReference type="ARBA" id="ARBA00022723"/>
    </source>
</evidence>
<evidence type="ECO:0000256" key="1">
    <source>
        <dbReference type="ARBA" id="ARBA00001971"/>
    </source>
</evidence>
<dbReference type="InterPro" id="IPR002401">
    <property type="entry name" value="Cyt_P450_E_grp-I"/>
</dbReference>
<dbReference type="CDD" id="cd11054">
    <property type="entry name" value="CYP24A1-like"/>
    <property type="match status" value="1"/>
</dbReference>
<dbReference type="PRINTS" id="PR00463">
    <property type="entry name" value="EP450I"/>
</dbReference>
<evidence type="ECO:0000256" key="3">
    <source>
        <dbReference type="ARBA" id="ARBA00022617"/>
    </source>
</evidence>
<dbReference type="OrthoDB" id="3945418at2759"/>
<reference evidence="9 10" key="1">
    <citation type="journal article" date="2017" name="Curr. Biol.">
        <title>The Evolution of Venom by Co-option of Single-Copy Genes.</title>
        <authorList>
            <person name="Martinson E.O."/>
            <person name="Mrinalini"/>
            <person name="Kelkar Y.D."/>
            <person name="Chang C.H."/>
            <person name="Werren J.H."/>
        </authorList>
    </citation>
    <scope>NUCLEOTIDE SEQUENCE [LARGE SCALE GENOMIC DNA]</scope>
    <source>
        <strain evidence="9 10">Alberta</strain>
        <tissue evidence="9">Whole body</tissue>
    </source>
</reference>
<evidence type="ECO:0000256" key="8">
    <source>
        <dbReference type="PIRSR" id="PIRSR602401-1"/>
    </source>
</evidence>
<protein>
    <recommendedName>
        <fullName evidence="11">Cytochrome P450</fullName>
    </recommendedName>
</protein>
<dbReference type="PRINTS" id="PR00385">
    <property type="entry name" value="P450"/>
</dbReference>
<feature type="binding site" description="axial binding residue" evidence="8">
    <location>
        <position position="445"/>
    </location>
    <ligand>
        <name>heme</name>
        <dbReference type="ChEBI" id="CHEBI:30413"/>
    </ligand>
    <ligandPart>
        <name>Fe</name>
        <dbReference type="ChEBI" id="CHEBI:18248"/>
    </ligandPart>
</feature>
<comment type="similarity">
    <text evidence="2">Belongs to the cytochrome P450 family.</text>
</comment>
<dbReference type="AlphaFoldDB" id="A0A232F4V0"/>
<dbReference type="InterPro" id="IPR001128">
    <property type="entry name" value="Cyt_P450"/>
</dbReference>
<dbReference type="SUPFAM" id="SSF48264">
    <property type="entry name" value="Cytochrome P450"/>
    <property type="match status" value="1"/>
</dbReference>
<dbReference type="PANTHER" id="PTHR24279">
    <property type="entry name" value="CYTOCHROME P450"/>
    <property type="match status" value="1"/>
</dbReference>
<dbReference type="GO" id="GO:0004497">
    <property type="term" value="F:monooxygenase activity"/>
    <property type="evidence" value="ECO:0007669"/>
    <property type="project" value="UniProtKB-KW"/>
</dbReference>
<evidence type="ECO:0000313" key="9">
    <source>
        <dbReference type="EMBL" id="OXU25500.1"/>
    </source>
</evidence>
<keyword evidence="7" id="KW-0503">Monooxygenase</keyword>
<dbReference type="InterPro" id="IPR050479">
    <property type="entry name" value="CYP11_CYP27_families"/>
</dbReference>
<gene>
    <name evidence="9" type="ORF">TSAR_000310</name>
</gene>
<sequence length="499" mass="56645">CAYDKRHNRFLGLVCFFSAENIAMQRISKLYLSLANRTVASSLAEMPDCRGLPVIGTISSLVQSDRGKRLHEYIDKMHRRHGPMFRGRIGPTKAIFVSSTDAIREVFRLEGPTPQHFVPEAWLLYNKLKDRERGLLFMDGQEWLHYRRILNKMMLAPDSAKSMSKPCQEAAMDLVEKWKGYRNNERIVPDLENQLYQWSIEVLLATLVGSAWPSYRRSILNELGILSCSLSRIFEYSVHLSSVPARLAMLLRMPSWTGFVTAADYSLDTVGRFVEEMEKLENAEDGLLGAMLRNGIDSEMLKRICVDLILAAGDTTAYSMQWLLYLMASNPSAQEAARQSLLELDEAEVLRNAFLKGAIKESLRLYPTAPFLTRILPQDTLLAGYPACKGELVVVSLYSCGRDEANFPRADEFLPQRWLRSEKGEFQGVINPNATLPFAMGARSCIGRKLAEVQMSLTMAELLRNFKIDCVNKNKVRMKLRMISAPSEPLQLQLTPWSR</sequence>
<evidence type="ECO:0000256" key="2">
    <source>
        <dbReference type="ARBA" id="ARBA00010617"/>
    </source>
</evidence>
<dbReference type="STRING" id="543379.A0A232F4V0"/>
<dbReference type="Proteomes" id="UP000215335">
    <property type="component" value="Unassembled WGS sequence"/>
</dbReference>
<evidence type="ECO:0000256" key="6">
    <source>
        <dbReference type="ARBA" id="ARBA00023004"/>
    </source>
</evidence>
<dbReference type="EMBL" id="NNAY01001009">
    <property type="protein sequence ID" value="OXU25500.1"/>
    <property type="molecule type" value="Genomic_DNA"/>
</dbReference>
<organism evidence="9 10">
    <name type="scientific">Trichomalopsis sarcophagae</name>
    <dbReference type="NCBI Taxonomy" id="543379"/>
    <lineage>
        <taxon>Eukaryota</taxon>
        <taxon>Metazoa</taxon>
        <taxon>Ecdysozoa</taxon>
        <taxon>Arthropoda</taxon>
        <taxon>Hexapoda</taxon>
        <taxon>Insecta</taxon>
        <taxon>Pterygota</taxon>
        <taxon>Neoptera</taxon>
        <taxon>Endopterygota</taxon>
        <taxon>Hymenoptera</taxon>
        <taxon>Apocrita</taxon>
        <taxon>Proctotrupomorpha</taxon>
        <taxon>Chalcidoidea</taxon>
        <taxon>Pteromalidae</taxon>
        <taxon>Pteromalinae</taxon>
        <taxon>Trichomalopsis</taxon>
    </lineage>
</organism>
<evidence type="ECO:0000313" key="10">
    <source>
        <dbReference type="Proteomes" id="UP000215335"/>
    </source>
</evidence>
<dbReference type="Gene3D" id="1.10.630.10">
    <property type="entry name" value="Cytochrome P450"/>
    <property type="match status" value="1"/>
</dbReference>
<name>A0A232F4V0_9HYME</name>